<comment type="caution">
    <text evidence="2">The sequence shown here is derived from an EMBL/GenBank/DDBJ whole genome shotgun (WGS) entry which is preliminary data.</text>
</comment>
<dbReference type="EMBL" id="PDFK01000003">
    <property type="protein sequence ID" value="PKU51484.1"/>
    <property type="molecule type" value="Genomic_DNA"/>
</dbReference>
<reference evidence="2 3" key="1">
    <citation type="submission" date="2017-10" db="EMBL/GenBank/DDBJ databases">
        <title>Draft genome of Lysinibacillus fusiformis strain Juneja, a laboratory-derived pathogen of Drosophila melanogaster.</title>
        <authorList>
            <person name="Smith B.R."/>
            <person name="Unckless R.L."/>
        </authorList>
    </citation>
    <scope>NUCLEOTIDE SEQUENCE [LARGE SCALE GENOMIC DNA]</scope>
    <source>
        <strain evidence="2 3">Juneja</strain>
    </source>
</reference>
<proteinExistence type="predicted"/>
<dbReference type="SUPFAM" id="SSF53098">
    <property type="entry name" value="Ribonuclease H-like"/>
    <property type="match status" value="1"/>
</dbReference>
<dbReference type="GO" id="GO:0015074">
    <property type="term" value="P:DNA integration"/>
    <property type="evidence" value="ECO:0007669"/>
    <property type="project" value="InterPro"/>
</dbReference>
<dbReference type="InterPro" id="IPR001584">
    <property type="entry name" value="Integrase_cat-core"/>
</dbReference>
<dbReference type="Proteomes" id="UP000234956">
    <property type="component" value="Unassembled WGS sequence"/>
</dbReference>
<sequence>MRRFFSGKDVSIEDLNIFNWDAIYTGHLNEHELTIFNTKKKAIDLFFSTELPINQIVLETGIFRSEIYRLALRCMVYDDNNKIMGYRGLLHNNKVVPYKRKSINNQDITNYSGTFQLLLKNYPDLKIFLIEEYFKKSKVKNSARERKISLKNLHRKFIDECRKLGIKPNEYPFNTTSLARKSVERFIKEISNNYIREVASINGGQSYMLLNNVNNSINSNSTITRPLERVEFDGHKIDLITAIVYKTPKGEEIKDTIDRIWILTVVDVATRAILGYHLSFNKEYNQEDVKMCFQSTILPWKSKELTIPGLNYSKNAGFPSSKFSEVEYGTWDEISYDNAKSHLSNEIKDLLTKQIGCSINMGPIAVPVKRPIVERLFKKIEENSFHRLPSTTGSNVMDPRRKDAEKNAIKYSITADAIEELCEVIIANYNATPHDANDGFTPLEIFESRINQGMHINTIPIENRDLVNLFPITCERRVKGNLEQGRRPYIHYKQERYSSPELSKDFSMVNEKVIILINTEDLRSVVVYRQDGSKYGVLTCSGYWGTVQHSLKIRDAINKFKRERYFHYTEDEDPMDAFQAFLEENAINDRKLRNLLAELKSYKKRYNIDSKNKEKKKVLVKLKKEQQKLHQEVIDDRKVAAVEDISRGITSSNKQNDEFKSTHDLIIEQKIIQKEKSSTTANTNSDKDEIRLNNINLEITETNYYDHLINVEKNKNKSKRKSISL</sequence>
<evidence type="ECO:0000259" key="1">
    <source>
        <dbReference type="PROSITE" id="PS50994"/>
    </source>
</evidence>
<gene>
    <name evidence="2" type="ORF">CRI88_12305</name>
</gene>
<organism evidence="2 3">
    <name type="scientific">Lysinibacillus fusiformis</name>
    <dbReference type="NCBI Taxonomy" id="28031"/>
    <lineage>
        <taxon>Bacteria</taxon>
        <taxon>Bacillati</taxon>
        <taxon>Bacillota</taxon>
        <taxon>Bacilli</taxon>
        <taxon>Bacillales</taxon>
        <taxon>Bacillaceae</taxon>
        <taxon>Lysinibacillus</taxon>
    </lineage>
</organism>
<accession>A0A2I0UZK6</accession>
<evidence type="ECO:0000313" key="3">
    <source>
        <dbReference type="Proteomes" id="UP000234956"/>
    </source>
</evidence>
<name>A0A2I0UZK6_9BACI</name>
<dbReference type="PROSITE" id="PS50994">
    <property type="entry name" value="INTEGRASE"/>
    <property type="match status" value="1"/>
</dbReference>
<dbReference type="InterPro" id="IPR012337">
    <property type="entry name" value="RNaseH-like_sf"/>
</dbReference>
<evidence type="ECO:0000313" key="2">
    <source>
        <dbReference type="EMBL" id="PKU51484.1"/>
    </source>
</evidence>
<dbReference type="InterPro" id="IPR036397">
    <property type="entry name" value="RNaseH_sf"/>
</dbReference>
<feature type="domain" description="Integrase catalytic" evidence="1">
    <location>
        <begin position="222"/>
        <end position="450"/>
    </location>
</feature>
<protein>
    <recommendedName>
        <fullName evidence="1">Integrase catalytic domain-containing protein</fullName>
    </recommendedName>
</protein>
<dbReference type="GO" id="GO:0003676">
    <property type="term" value="F:nucleic acid binding"/>
    <property type="evidence" value="ECO:0007669"/>
    <property type="project" value="InterPro"/>
</dbReference>
<dbReference type="AlphaFoldDB" id="A0A2I0UZK6"/>
<dbReference type="Gene3D" id="3.30.420.10">
    <property type="entry name" value="Ribonuclease H-like superfamily/Ribonuclease H"/>
    <property type="match status" value="1"/>
</dbReference>